<gene>
    <name evidence="3" type="ORF">AAL_06509</name>
</gene>
<comment type="caution">
    <text evidence="3">The sequence shown here is derived from an EMBL/GenBank/DDBJ whole genome shotgun (WGS) entry which is preliminary data.</text>
</comment>
<evidence type="ECO:0000256" key="2">
    <source>
        <dbReference type="SAM" id="Phobius"/>
    </source>
</evidence>
<reference evidence="3 4" key="1">
    <citation type="journal article" date="2016" name="Genome Biol. Evol.">
        <title>Divergent and convergent evolution of fungal pathogenicity.</title>
        <authorList>
            <person name="Shang Y."/>
            <person name="Xiao G."/>
            <person name="Zheng P."/>
            <person name="Cen K."/>
            <person name="Zhan S."/>
            <person name="Wang C."/>
        </authorList>
    </citation>
    <scope>NUCLEOTIDE SEQUENCE [LARGE SCALE GENOMIC DNA]</scope>
    <source>
        <strain evidence="3 4">RCEF 2490</strain>
    </source>
</reference>
<evidence type="ECO:0000313" key="4">
    <source>
        <dbReference type="Proteomes" id="UP000078544"/>
    </source>
</evidence>
<dbReference type="OrthoDB" id="4940943at2759"/>
<keyword evidence="2" id="KW-0812">Transmembrane</keyword>
<evidence type="ECO:0000256" key="1">
    <source>
        <dbReference type="SAM" id="MobiDB-lite"/>
    </source>
</evidence>
<name>A0A167YTV5_9HYPO</name>
<keyword evidence="2" id="KW-1133">Transmembrane helix</keyword>
<dbReference type="EMBL" id="AZGY01000017">
    <property type="protein sequence ID" value="KZZ91755.1"/>
    <property type="molecule type" value="Genomic_DNA"/>
</dbReference>
<keyword evidence="2" id="KW-0472">Membrane</keyword>
<sequence length="282" mass="30215">MRALIPPLVACLVGIVPPQPQFVRAKTIFSQPPASGPNKNFDANPVYRNGDSIDVHWSTDLDAVDLVLRQVYPNVSETPRNRNTEQLLLVKSKDKTLRWTVNVERFNLQVPNGQFPVFSFAAYQNKSSGKPSDGKSHYFNVTEASGTVLSGTSPTVSPVEASLLLENTSSLSGGAVAGITIGAVTVGGILVLLSVACLLWARSRRTTAHQSDATTHYSDASHGYFAPSVEQSFPTEQSSLTELSRAELAPPTPPPCELATGDDDHSHVPQGQCHATAGWKAP</sequence>
<evidence type="ECO:0000313" key="3">
    <source>
        <dbReference type="EMBL" id="KZZ91755.1"/>
    </source>
</evidence>
<dbReference type="Proteomes" id="UP000078544">
    <property type="component" value="Unassembled WGS sequence"/>
</dbReference>
<feature type="transmembrane region" description="Helical" evidence="2">
    <location>
        <begin position="175"/>
        <end position="201"/>
    </location>
</feature>
<keyword evidence="4" id="KW-1185">Reference proteome</keyword>
<organism evidence="3 4">
    <name type="scientific">Moelleriella libera RCEF 2490</name>
    <dbReference type="NCBI Taxonomy" id="1081109"/>
    <lineage>
        <taxon>Eukaryota</taxon>
        <taxon>Fungi</taxon>
        <taxon>Dikarya</taxon>
        <taxon>Ascomycota</taxon>
        <taxon>Pezizomycotina</taxon>
        <taxon>Sordariomycetes</taxon>
        <taxon>Hypocreomycetidae</taxon>
        <taxon>Hypocreales</taxon>
        <taxon>Clavicipitaceae</taxon>
        <taxon>Moelleriella</taxon>
    </lineage>
</organism>
<dbReference type="AlphaFoldDB" id="A0A167YTV5"/>
<protein>
    <submittedName>
        <fullName evidence="3">Uncharacterized protein</fullName>
    </submittedName>
</protein>
<dbReference type="STRING" id="1081109.A0A167YTV5"/>
<accession>A0A167YTV5</accession>
<feature type="region of interest" description="Disordered" evidence="1">
    <location>
        <begin position="235"/>
        <end position="282"/>
    </location>
</feature>
<proteinExistence type="predicted"/>